<dbReference type="Gene3D" id="1.20.1280.290">
    <property type="match status" value="2"/>
</dbReference>
<evidence type="ECO:0000256" key="6">
    <source>
        <dbReference type="ARBA" id="ARBA00022475"/>
    </source>
</evidence>
<dbReference type="FunFam" id="1.20.1280.290:FF:000010">
    <property type="entry name" value="Sugar transporter SWEET"/>
    <property type="match status" value="1"/>
</dbReference>
<keyword evidence="10 14" id="KW-1133">Transmembrane helix</keyword>
<evidence type="ECO:0000256" key="10">
    <source>
        <dbReference type="ARBA" id="ARBA00022989"/>
    </source>
</evidence>
<dbReference type="FunFam" id="1.20.1280.290:FF:000004">
    <property type="entry name" value="Sugar transporter SWEET"/>
    <property type="match status" value="1"/>
</dbReference>
<feature type="transmembrane region" description="Helical" evidence="14">
    <location>
        <begin position="139"/>
        <end position="161"/>
    </location>
</feature>
<comment type="subcellular location">
    <subcellularLocation>
        <location evidence="1">Cell membrane</location>
        <topology evidence="1">Multi-pass membrane protein</topology>
    </subcellularLocation>
    <subcellularLocation>
        <location evidence="2">Golgi apparatus membrane</location>
        <topology evidence="2">Multi-pass membrane protein</topology>
    </subcellularLocation>
</comment>
<dbReference type="Proteomes" id="UP000580250">
    <property type="component" value="Unassembled WGS sequence"/>
</dbReference>
<feature type="transmembrane region" description="Helical" evidence="14">
    <location>
        <begin position="81"/>
        <end position="103"/>
    </location>
</feature>
<evidence type="ECO:0000256" key="13">
    <source>
        <dbReference type="ARBA" id="ARBA00055578"/>
    </source>
</evidence>
<proteinExistence type="inferred from homology"/>
<protein>
    <recommendedName>
        <fullName evidence="4">Sugar transporter SWEET1</fullName>
    </recommendedName>
</protein>
<gene>
    <name evidence="15" type="ORF">MENT_LOCUS36703</name>
</gene>
<sequence>MFFTISNGFLERMLEEPISPLTFLSISAIITTISLFFCGIPICIQIYRRNSAKDISGFPFLMGFLGGSFWLRYGFLKSDLTMITVNVVGVTLMIFYLMFYFYYSQPKTNFVIQMAIFSIIVIMLGLVDVYKLESLQPLGFVSMTFNILNFGAPLAGLNVVLRNRSCSTLPLPLCIANLLVSSQWCLYGIYVRDIYVIIPNSAGILLACVQISLFLVLPPNERSHAPLAKCCPCVLDLEKGEILESENSSRQRRRKGHQKKTKRIHSKLPCKKLLERHYIIDSRVIPASRAACIEYFRGGYGRPFDASFGSVNSRSTADSWLTNSLSRVSSISHPDLFNSEIYKEAHNNGARNKIVVEVLTNDEMQQQQQHHKRHHCHSNCGGSLLHSRTSMYISEQPSTSQIYSNNQQQDEGFASSSAALSISSRPTIGFDTAEYSGENGLRMLNGDKQLLTESDPGGGNYLLCRTLSAPNLQQIMERTFRS</sequence>
<dbReference type="EMBL" id="CAJEWN010000498">
    <property type="protein sequence ID" value="CAD2184357.1"/>
    <property type="molecule type" value="Genomic_DNA"/>
</dbReference>
<keyword evidence="6" id="KW-1003">Cell membrane</keyword>
<evidence type="ECO:0000256" key="12">
    <source>
        <dbReference type="ARBA" id="ARBA00023136"/>
    </source>
</evidence>
<organism evidence="15 16">
    <name type="scientific">Meloidogyne enterolobii</name>
    <name type="common">Root-knot nematode worm</name>
    <name type="synonym">Meloidogyne mayaguensis</name>
    <dbReference type="NCBI Taxonomy" id="390850"/>
    <lineage>
        <taxon>Eukaryota</taxon>
        <taxon>Metazoa</taxon>
        <taxon>Ecdysozoa</taxon>
        <taxon>Nematoda</taxon>
        <taxon>Chromadorea</taxon>
        <taxon>Rhabditida</taxon>
        <taxon>Tylenchina</taxon>
        <taxon>Tylenchomorpha</taxon>
        <taxon>Tylenchoidea</taxon>
        <taxon>Meloidogynidae</taxon>
        <taxon>Meloidogyninae</taxon>
        <taxon>Meloidogyne</taxon>
    </lineage>
</organism>
<accession>A0A6V7WB70</accession>
<dbReference type="GO" id="GO:0005886">
    <property type="term" value="C:plasma membrane"/>
    <property type="evidence" value="ECO:0007669"/>
    <property type="project" value="UniProtKB-SubCell"/>
</dbReference>
<comment type="caution">
    <text evidence="15">The sequence shown here is derived from an EMBL/GenBank/DDBJ whole genome shotgun (WGS) entry which is preliminary data.</text>
</comment>
<evidence type="ECO:0000256" key="1">
    <source>
        <dbReference type="ARBA" id="ARBA00004651"/>
    </source>
</evidence>
<evidence type="ECO:0000256" key="2">
    <source>
        <dbReference type="ARBA" id="ARBA00004653"/>
    </source>
</evidence>
<evidence type="ECO:0000256" key="11">
    <source>
        <dbReference type="ARBA" id="ARBA00023034"/>
    </source>
</evidence>
<comment type="function">
    <text evidence="13">Mediates both low-affinity uptake and efflux of sugar across the membrane.</text>
</comment>
<evidence type="ECO:0000256" key="14">
    <source>
        <dbReference type="SAM" id="Phobius"/>
    </source>
</evidence>
<reference evidence="15 16" key="1">
    <citation type="submission" date="2020-08" db="EMBL/GenBank/DDBJ databases">
        <authorList>
            <person name="Koutsovoulos G."/>
            <person name="Danchin GJ E."/>
        </authorList>
    </citation>
    <scope>NUCLEOTIDE SEQUENCE [LARGE SCALE GENOMIC DNA]</scope>
</reference>
<dbReference type="OrthoDB" id="409725at2759"/>
<keyword evidence="8 14" id="KW-0812">Transmembrane</keyword>
<evidence type="ECO:0000313" key="16">
    <source>
        <dbReference type="Proteomes" id="UP000580250"/>
    </source>
</evidence>
<dbReference type="AlphaFoldDB" id="A0A6V7WB70"/>
<keyword evidence="11" id="KW-0333">Golgi apparatus</keyword>
<evidence type="ECO:0000256" key="7">
    <source>
        <dbReference type="ARBA" id="ARBA00022597"/>
    </source>
</evidence>
<dbReference type="InterPro" id="IPR004316">
    <property type="entry name" value="SWEET_rpt"/>
</dbReference>
<feature type="transmembrane region" description="Helical" evidence="14">
    <location>
        <begin position="168"/>
        <end position="190"/>
    </location>
</feature>
<dbReference type="Pfam" id="PF03083">
    <property type="entry name" value="MtN3_slv"/>
    <property type="match status" value="2"/>
</dbReference>
<name>A0A6V7WB70_MELEN</name>
<evidence type="ECO:0000256" key="9">
    <source>
        <dbReference type="ARBA" id="ARBA00022737"/>
    </source>
</evidence>
<evidence type="ECO:0000256" key="8">
    <source>
        <dbReference type="ARBA" id="ARBA00022692"/>
    </source>
</evidence>
<keyword evidence="9" id="KW-0677">Repeat</keyword>
<comment type="similarity">
    <text evidence="3">Belongs to the SWEET sugar transporter family.</text>
</comment>
<keyword evidence="7" id="KW-0762">Sugar transport</keyword>
<feature type="transmembrane region" description="Helical" evidence="14">
    <location>
        <begin position="56"/>
        <end position="75"/>
    </location>
</feature>
<feature type="transmembrane region" description="Helical" evidence="14">
    <location>
        <begin position="110"/>
        <end position="127"/>
    </location>
</feature>
<evidence type="ECO:0000256" key="3">
    <source>
        <dbReference type="ARBA" id="ARBA00007809"/>
    </source>
</evidence>
<evidence type="ECO:0000256" key="4">
    <source>
        <dbReference type="ARBA" id="ARBA00021741"/>
    </source>
</evidence>
<keyword evidence="5" id="KW-0813">Transport</keyword>
<feature type="transmembrane region" description="Helical" evidence="14">
    <location>
        <begin position="196"/>
        <end position="217"/>
    </location>
</feature>
<dbReference type="PANTHER" id="PTHR10791">
    <property type="entry name" value="RAG1-ACTIVATING PROTEIN 1"/>
    <property type="match status" value="1"/>
</dbReference>
<dbReference type="PANTHER" id="PTHR10791:SF43">
    <property type="entry name" value="SUGAR TRANSPORTER SWEET-RELATED"/>
    <property type="match status" value="1"/>
</dbReference>
<dbReference type="InterPro" id="IPR047664">
    <property type="entry name" value="SWEET"/>
</dbReference>
<dbReference type="GO" id="GO:0000139">
    <property type="term" value="C:Golgi membrane"/>
    <property type="evidence" value="ECO:0007669"/>
    <property type="project" value="UniProtKB-SubCell"/>
</dbReference>
<evidence type="ECO:0000256" key="5">
    <source>
        <dbReference type="ARBA" id="ARBA00022448"/>
    </source>
</evidence>
<dbReference type="GO" id="GO:0051119">
    <property type="term" value="F:sugar transmembrane transporter activity"/>
    <property type="evidence" value="ECO:0007669"/>
    <property type="project" value="InterPro"/>
</dbReference>
<feature type="transmembrane region" description="Helical" evidence="14">
    <location>
        <begin position="20"/>
        <end position="44"/>
    </location>
</feature>
<keyword evidence="12 14" id="KW-0472">Membrane</keyword>
<evidence type="ECO:0000313" key="15">
    <source>
        <dbReference type="EMBL" id="CAD2184357.1"/>
    </source>
</evidence>